<evidence type="ECO:0000313" key="3">
    <source>
        <dbReference type="Proteomes" id="UP000298860"/>
    </source>
</evidence>
<dbReference type="Proteomes" id="UP000298860">
    <property type="component" value="Unassembled WGS sequence"/>
</dbReference>
<feature type="domain" description="Outer membrane channel protein CpnT-like N-terminal" evidence="1">
    <location>
        <begin position="77"/>
        <end position="179"/>
    </location>
</feature>
<dbReference type="AlphaFoldDB" id="A0A4D4JG72"/>
<reference evidence="3" key="1">
    <citation type="submission" date="2019-04" db="EMBL/GenBank/DDBJ databases">
        <title>Draft genome sequence of Pseudonocardiaceae bacterium SL3-2-4.</title>
        <authorList>
            <person name="Ningsih F."/>
            <person name="Yokota A."/>
            <person name="Sakai Y."/>
            <person name="Nanatani K."/>
            <person name="Yabe S."/>
            <person name="Oetari A."/>
            <person name="Sjamsuridzal W."/>
        </authorList>
    </citation>
    <scope>NUCLEOTIDE SEQUENCE [LARGE SCALE GENOMIC DNA]</scope>
    <source>
        <strain evidence="3">SL3-2-4</strain>
    </source>
</reference>
<organism evidence="2 3">
    <name type="scientific">Gandjariella thermophila</name>
    <dbReference type="NCBI Taxonomy" id="1931992"/>
    <lineage>
        <taxon>Bacteria</taxon>
        <taxon>Bacillati</taxon>
        <taxon>Actinomycetota</taxon>
        <taxon>Actinomycetes</taxon>
        <taxon>Pseudonocardiales</taxon>
        <taxon>Pseudonocardiaceae</taxon>
        <taxon>Gandjariella</taxon>
    </lineage>
</organism>
<name>A0A4D4JG72_9PSEU</name>
<dbReference type="InterPro" id="IPR036689">
    <property type="entry name" value="ESAT-6-like_sf"/>
</dbReference>
<dbReference type="EMBL" id="BJFL01000081">
    <property type="protein sequence ID" value="GDY34020.1"/>
    <property type="molecule type" value="Genomic_DNA"/>
</dbReference>
<dbReference type="InterPro" id="IPR038332">
    <property type="entry name" value="PPE_sf"/>
</dbReference>
<dbReference type="RefSeq" id="WP_137816914.1">
    <property type="nucleotide sequence ID" value="NZ_BJFL01000081.1"/>
</dbReference>
<dbReference type="Pfam" id="PF25547">
    <property type="entry name" value="WXG100_2"/>
    <property type="match status" value="1"/>
</dbReference>
<keyword evidence="3" id="KW-1185">Reference proteome</keyword>
<proteinExistence type="predicted"/>
<dbReference type="Gene3D" id="1.20.1260.20">
    <property type="entry name" value="PPE superfamily"/>
    <property type="match status" value="1"/>
</dbReference>
<dbReference type="SUPFAM" id="SSF140453">
    <property type="entry name" value="EsxAB dimer-like"/>
    <property type="match status" value="1"/>
</dbReference>
<dbReference type="OrthoDB" id="5069709at2"/>
<protein>
    <recommendedName>
        <fullName evidence="1">Outer membrane channel protein CpnT-like N-terminal domain-containing protein</fullName>
    </recommendedName>
</protein>
<comment type="caution">
    <text evidence="2">The sequence shown here is derived from an EMBL/GenBank/DDBJ whole genome shotgun (WGS) entry which is preliminary data.</text>
</comment>
<dbReference type="InterPro" id="IPR057746">
    <property type="entry name" value="CpnT-like_N"/>
</dbReference>
<evidence type="ECO:0000313" key="2">
    <source>
        <dbReference type="EMBL" id="GDY34020.1"/>
    </source>
</evidence>
<gene>
    <name evidence="2" type="ORF">GTS_56530</name>
</gene>
<sequence>MTSPSATEGIAAAQDIEDLSSAIRSGNWAEGGLAGLSTGLDALGTIANPVDALLTSGVSWLIEHVHVLRQALDMFAGDPGAIQAYADHWRQHAQQVGEHAIDLRNYVNNDTSGWTGQAGDAYRAQALDQHGGIQAGAAAANSVGDAVEASGQIVAAVRMLVRDLIAQCVAEILEHLPAWLATEGCSLGIGTPVVIADAVALIAKWV</sequence>
<evidence type="ECO:0000259" key="1">
    <source>
        <dbReference type="Pfam" id="PF25547"/>
    </source>
</evidence>
<accession>A0A4D4JG72</accession>